<dbReference type="Proteomes" id="UP000240638">
    <property type="component" value="Unassembled WGS sequence"/>
</dbReference>
<organism evidence="1 2">
    <name type="scientific">Trinickia symbiotica</name>
    <dbReference type="NCBI Taxonomy" id="863227"/>
    <lineage>
        <taxon>Bacteria</taxon>
        <taxon>Pseudomonadati</taxon>
        <taxon>Pseudomonadota</taxon>
        <taxon>Betaproteobacteria</taxon>
        <taxon>Burkholderiales</taxon>
        <taxon>Burkholderiaceae</taxon>
        <taxon>Trinickia</taxon>
    </lineage>
</organism>
<evidence type="ECO:0000313" key="2">
    <source>
        <dbReference type="Proteomes" id="UP000240638"/>
    </source>
</evidence>
<evidence type="ECO:0000313" key="1">
    <source>
        <dbReference type="EMBL" id="PTB21435.1"/>
    </source>
</evidence>
<comment type="caution">
    <text evidence="1">The sequence shown here is derived from an EMBL/GenBank/DDBJ whole genome shotgun (WGS) entry which is preliminary data.</text>
</comment>
<reference evidence="1 2" key="1">
    <citation type="submission" date="2018-03" db="EMBL/GenBank/DDBJ databases">
        <title>Whole genome analyses suggest that Burkholderia sensu lato contains two further novel genera in the rhizoxinica-symbiotica group Mycetohabitans gen. nov., and Trinickia gen. nov.: implications for the evolution of diazotrophy and nodulation in the Burkholderiaceae.</title>
        <authorList>
            <person name="Estrada De Los Santos P."/>
            <person name="Palmer M."/>
            <person name="Chavez-Ramirez B."/>
            <person name="Steenkamp E.T."/>
            <person name="Hirsch A.M."/>
            <person name="Manyaka P."/>
            <person name="Maluk M."/>
            <person name="Lafos M."/>
            <person name="Crook M."/>
            <person name="Gross E."/>
            <person name="Simon M.F."/>
            <person name="Bueno Dos Reis Junior F."/>
            <person name="Poole P.S."/>
            <person name="Venter S.N."/>
            <person name="James E.K."/>
        </authorList>
    </citation>
    <scope>NUCLEOTIDE SEQUENCE [LARGE SCALE GENOMIC DNA]</scope>
    <source>
        <strain evidence="1 2">JPY-366</strain>
    </source>
</reference>
<dbReference type="AlphaFoldDB" id="A0A2T3XY51"/>
<dbReference type="RefSeq" id="WP_107149946.1">
    <property type="nucleotide sequence ID" value="NZ_PYUC01000003.1"/>
</dbReference>
<gene>
    <name evidence="1" type="ORF">C9I57_07205</name>
</gene>
<dbReference type="EMBL" id="PYUC01000003">
    <property type="protein sequence ID" value="PTB21435.1"/>
    <property type="molecule type" value="Genomic_DNA"/>
</dbReference>
<protein>
    <submittedName>
        <fullName evidence="1">Uncharacterized protein</fullName>
    </submittedName>
</protein>
<name>A0A2T3XY51_9BURK</name>
<accession>A0A2T3XY51</accession>
<sequence>MLPPTWNRCAPSIVRAALFAIVAAVSLFEVPDSWSREAAAATPPTPAEIREACEYVADRGPAIRSELLRDAAIDARNDGRVVDATIGTSDGSAAGEILEYRPRGASIKAPPIETSYFDERPRADWGFGARWLRYGGHTYALIFESESLRRVRHLSVIDRKNREHLLCTFTVKEHETLAPVVDAAKPLCRAVATNRIKFLSVDRGPASTLEYPGGPRAETSIAGLTIADFTNSGIAARLVQLEYEHGGGRGGAATYFDVASDGETVSQAGRHKLLMALQHAWEGSSSGYLQPVFAGDNVTRLFSWNGLTYFDIAAGGGEAYDDTPFHEVRSLLNNSIETECVASYRVTWKLSSIAKEFRK</sequence>
<proteinExistence type="predicted"/>